<keyword evidence="1" id="KW-0812">Transmembrane</keyword>
<dbReference type="EMBL" id="UOFB01000285">
    <property type="protein sequence ID" value="VAW48733.1"/>
    <property type="molecule type" value="Genomic_DNA"/>
</dbReference>
<sequence length="236" mass="26646">MNTKKATTKKLPIFWVILIGSILILALLITIQPEREKVNPSHLPWNAHYDETGQLHALGLVLNKSTLRDAMDLYGKDVEVKIFSDQKGESKSIEAYFPVMYIGAIKAALALKIELTPEELEQAYNEGKAISTNPSGTREISLYGETIAKYFDHPLSSITLLPRKHLTEMAIQKRFGEADKKEIQSDKLPHWFFYEKGLEMIIDKEGPEALQYSTNIQPTPNVKQALSPPMPIENPK</sequence>
<reference evidence="2" key="1">
    <citation type="submission" date="2018-06" db="EMBL/GenBank/DDBJ databases">
        <authorList>
            <person name="Zhirakovskaya E."/>
        </authorList>
    </citation>
    <scope>NUCLEOTIDE SEQUENCE</scope>
</reference>
<keyword evidence="1" id="KW-0472">Membrane</keyword>
<keyword evidence="1" id="KW-1133">Transmembrane helix</keyword>
<protein>
    <submittedName>
        <fullName evidence="2">Uncharacterized protein</fullName>
    </submittedName>
</protein>
<evidence type="ECO:0000256" key="1">
    <source>
        <dbReference type="SAM" id="Phobius"/>
    </source>
</evidence>
<evidence type="ECO:0000313" key="2">
    <source>
        <dbReference type="EMBL" id="VAW48733.1"/>
    </source>
</evidence>
<dbReference type="AlphaFoldDB" id="A0A3B0W8Q0"/>
<feature type="transmembrane region" description="Helical" evidence="1">
    <location>
        <begin position="12"/>
        <end position="31"/>
    </location>
</feature>
<organism evidence="2">
    <name type="scientific">hydrothermal vent metagenome</name>
    <dbReference type="NCBI Taxonomy" id="652676"/>
    <lineage>
        <taxon>unclassified sequences</taxon>
        <taxon>metagenomes</taxon>
        <taxon>ecological metagenomes</taxon>
    </lineage>
</organism>
<gene>
    <name evidence="2" type="ORF">MNBD_GAMMA04-2089</name>
</gene>
<name>A0A3B0W8Q0_9ZZZZ</name>
<accession>A0A3B0W8Q0</accession>
<proteinExistence type="predicted"/>